<evidence type="ECO:0000256" key="4">
    <source>
        <dbReference type="ARBA" id="ARBA00022475"/>
    </source>
</evidence>
<dbReference type="EMBL" id="FPKR01000012">
    <property type="protein sequence ID" value="SFZ78374.1"/>
    <property type="molecule type" value="Genomic_DNA"/>
</dbReference>
<comment type="subcellular location">
    <subcellularLocation>
        <location evidence="1 9">Cell membrane</location>
        <topology evidence="1 9">Multi-pass membrane protein</topology>
    </subcellularLocation>
</comment>
<keyword evidence="11" id="KW-1185">Reference proteome</keyword>
<dbReference type="GO" id="GO:0009236">
    <property type="term" value="P:cobalamin biosynthetic process"/>
    <property type="evidence" value="ECO:0007669"/>
    <property type="project" value="UniProtKB-UniRule"/>
</dbReference>
<evidence type="ECO:0000256" key="9">
    <source>
        <dbReference type="HAMAP-Rule" id="MF_00024"/>
    </source>
</evidence>
<comment type="similarity">
    <text evidence="3 9">Belongs to the CobD/CbiB family.</text>
</comment>
<keyword evidence="7 9" id="KW-1133">Transmembrane helix</keyword>
<evidence type="ECO:0000256" key="6">
    <source>
        <dbReference type="ARBA" id="ARBA00022692"/>
    </source>
</evidence>
<evidence type="ECO:0000256" key="7">
    <source>
        <dbReference type="ARBA" id="ARBA00022989"/>
    </source>
</evidence>
<sequence>MLELSPGHWLAAFALGLGLEALLGEPRRWHALVGFGRLAQGLEASLNRGRARIARGLLAWCGLVLGGVALFIALRSLLPDALQWLADGLALWFALGARSLFTHIAAIATPLAAGDLATARAAVARIVSRDCSTLEADGIAAAGLESALENGADAIFASLCWFALLGGPGVLLHRLANTLDAMWGYRSARFLQFGRVAARADDVLCWLPARLTALSYALLGHRRSALHSWRRQAPLWDSPNAGPVMAAGAGALGVQLGGPACYHGQWETRPLLGQGHKATAADLMRGVQLLRRTLLLWLLVLGLLGGLRLCWS</sequence>
<dbReference type="HAMAP" id="MF_00024">
    <property type="entry name" value="CobD_CbiB"/>
    <property type="match status" value="1"/>
</dbReference>
<dbReference type="Pfam" id="PF03186">
    <property type="entry name" value="CobD_Cbib"/>
    <property type="match status" value="1"/>
</dbReference>
<dbReference type="Proteomes" id="UP000186513">
    <property type="component" value="Unassembled WGS sequence"/>
</dbReference>
<dbReference type="OrthoDB" id="9811967at2"/>
<evidence type="ECO:0000313" key="11">
    <source>
        <dbReference type="Proteomes" id="UP000186513"/>
    </source>
</evidence>
<evidence type="ECO:0000256" key="2">
    <source>
        <dbReference type="ARBA" id="ARBA00004953"/>
    </source>
</evidence>
<keyword evidence="8 9" id="KW-0472">Membrane</keyword>
<feature type="transmembrane region" description="Helical" evidence="9">
    <location>
        <begin position="90"/>
        <end position="113"/>
    </location>
</feature>
<keyword evidence="5 9" id="KW-0169">Cobalamin biosynthesis</keyword>
<feature type="transmembrane region" description="Helical" evidence="9">
    <location>
        <begin position="57"/>
        <end position="78"/>
    </location>
</feature>
<comment type="caution">
    <text evidence="9">Lacks conserved residue(s) required for the propagation of feature annotation.</text>
</comment>
<gene>
    <name evidence="9" type="primary">cobD</name>
    <name evidence="10" type="ORF">SAMN02745887_02946</name>
</gene>
<dbReference type="PANTHER" id="PTHR34308:SF1">
    <property type="entry name" value="COBALAMIN BIOSYNTHESIS PROTEIN CBIB"/>
    <property type="match status" value="1"/>
</dbReference>
<feature type="transmembrane region" description="Helical" evidence="9">
    <location>
        <begin position="294"/>
        <end position="311"/>
    </location>
</feature>
<keyword evidence="4 9" id="KW-1003">Cell membrane</keyword>
<keyword evidence="6 9" id="KW-0812">Transmembrane</keyword>
<proteinExistence type="inferred from homology"/>
<comment type="function">
    <text evidence="9">Converts cobyric acid to cobinamide by the addition of aminopropanol on the F carboxylic group.</text>
</comment>
<dbReference type="GO" id="GO:0005886">
    <property type="term" value="C:plasma membrane"/>
    <property type="evidence" value="ECO:0007669"/>
    <property type="project" value="UniProtKB-SubCell"/>
</dbReference>
<dbReference type="GO" id="GO:0015420">
    <property type="term" value="F:ABC-type vitamin B12 transporter activity"/>
    <property type="evidence" value="ECO:0007669"/>
    <property type="project" value="UniProtKB-UniRule"/>
</dbReference>
<evidence type="ECO:0000256" key="8">
    <source>
        <dbReference type="ARBA" id="ARBA00023136"/>
    </source>
</evidence>
<evidence type="ECO:0000256" key="1">
    <source>
        <dbReference type="ARBA" id="ARBA00004651"/>
    </source>
</evidence>
<dbReference type="RefSeq" id="WP_072429440.1">
    <property type="nucleotide sequence ID" value="NZ_FPKR01000012.1"/>
</dbReference>
<evidence type="ECO:0000256" key="5">
    <source>
        <dbReference type="ARBA" id="ARBA00022573"/>
    </source>
</evidence>
<reference evidence="10 11" key="1">
    <citation type="submission" date="2016-11" db="EMBL/GenBank/DDBJ databases">
        <authorList>
            <person name="Jaros S."/>
            <person name="Januszkiewicz K."/>
            <person name="Wedrychowicz H."/>
        </authorList>
    </citation>
    <scope>NUCLEOTIDE SEQUENCE [LARGE SCALE GENOMIC DNA]</scope>
    <source>
        <strain evidence="10 11">DSM 18899</strain>
    </source>
</reference>
<accession>A0A1K2HNL9</accession>
<dbReference type="InterPro" id="IPR004485">
    <property type="entry name" value="Cobalamin_biosynth_CobD/CbiB"/>
</dbReference>
<dbReference type="PANTHER" id="PTHR34308">
    <property type="entry name" value="COBALAMIN BIOSYNTHESIS PROTEIN CBIB"/>
    <property type="match status" value="1"/>
</dbReference>
<name>A0A1K2HNL9_9NEIS</name>
<comment type="pathway">
    <text evidence="2 9">Cofactor biosynthesis; adenosylcobalamin biosynthesis.</text>
</comment>
<dbReference type="STRING" id="1121279.SAMN02745887_02946"/>
<dbReference type="GO" id="GO:0048472">
    <property type="term" value="F:threonine-phosphate decarboxylase activity"/>
    <property type="evidence" value="ECO:0007669"/>
    <property type="project" value="InterPro"/>
</dbReference>
<dbReference type="NCBIfam" id="TIGR00380">
    <property type="entry name" value="cobal_cbiB"/>
    <property type="match status" value="1"/>
</dbReference>
<organism evidence="10 11">
    <name type="scientific">Chitinimonas taiwanensis DSM 18899</name>
    <dbReference type="NCBI Taxonomy" id="1121279"/>
    <lineage>
        <taxon>Bacteria</taxon>
        <taxon>Pseudomonadati</taxon>
        <taxon>Pseudomonadota</taxon>
        <taxon>Betaproteobacteria</taxon>
        <taxon>Neisseriales</taxon>
        <taxon>Chitinibacteraceae</taxon>
        <taxon>Chitinimonas</taxon>
    </lineage>
</organism>
<protein>
    <recommendedName>
        <fullName evidence="9">Cobalamin biosynthesis protein CobD</fullName>
    </recommendedName>
</protein>
<dbReference type="UniPathway" id="UPA00148"/>
<evidence type="ECO:0000256" key="3">
    <source>
        <dbReference type="ARBA" id="ARBA00006263"/>
    </source>
</evidence>
<evidence type="ECO:0000313" key="10">
    <source>
        <dbReference type="EMBL" id="SFZ78374.1"/>
    </source>
</evidence>
<dbReference type="AlphaFoldDB" id="A0A1K2HNL9"/>